<organism evidence="5 6">
    <name type="scientific">Slackia exigua (strain ATCC 700122 / DSM 15923 / CIP 105133 / JCM 11022 / KCTC 5966 / S-7)</name>
    <dbReference type="NCBI Taxonomy" id="649764"/>
    <lineage>
        <taxon>Bacteria</taxon>
        <taxon>Bacillati</taxon>
        <taxon>Actinomycetota</taxon>
        <taxon>Coriobacteriia</taxon>
        <taxon>Eggerthellales</taxon>
        <taxon>Eggerthellaceae</taxon>
        <taxon>Slackia</taxon>
    </lineage>
</organism>
<dbReference type="PROSITE" id="PS50893">
    <property type="entry name" value="ABC_TRANSPORTER_2"/>
    <property type="match status" value="1"/>
</dbReference>
<evidence type="ECO:0000256" key="3">
    <source>
        <dbReference type="ARBA" id="ARBA00022840"/>
    </source>
</evidence>
<keyword evidence="3 5" id="KW-0067">ATP-binding</keyword>
<dbReference type="HOGENOM" id="CLU_000604_1_11_11"/>
<keyword evidence="6" id="KW-1185">Reference proteome</keyword>
<evidence type="ECO:0000313" key="5">
    <source>
        <dbReference type="EMBL" id="EEZ60821.1"/>
    </source>
</evidence>
<dbReference type="Proteomes" id="UP000006001">
    <property type="component" value="Unassembled WGS sequence"/>
</dbReference>
<dbReference type="FunFam" id="3.40.50.300:FF:000134">
    <property type="entry name" value="Iron-enterobactin ABC transporter ATP-binding protein"/>
    <property type="match status" value="1"/>
</dbReference>
<dbReference type="GeneID" id="85008270"/>
<dbReference type="SUPFAM" id="SSF52540">
    <property type="entry name" value="P-loop containing nucleoside triphosphate hydrolases"/>
    <property type="match status" value="1"/>
</dbReference>
<evidence type="ECO:0000259" key="4">
    <source>
        <dbReference type="PROSITE" id="PS50893"/>
    </source>
</evidence>
<dbReference type="AlphaFoldDB" id="D0WIF4"/>
<protein>
    <submittedName>
        <fullName evidence="5">ABC transporter, ATP-binding protein</fullName>
    </submittedName>
</protein>
<dbReference type="SMART" id="SM00382">
    <property type="entry name" value="AAA"/>
    <property type="match status" value="1"/>
</dbReference>
<accession>D0WIF4</accession>
<dbReference type="Pfam" id="PF00005">
    <property type="entry name" value="ABC_tran"/>
    <property type="match status" value="1"/>
</dbReference>
<keyword evidence="2" id="KW-0547">Nucleotide-binding</keyword>
<dbReference type="CDD" id="cd03214">
    <property type="entry name" value="ABC_Iron-Siderophores_B12_Hemin"/>
    <property type="match status" value="1"/>
</dbReference>
<dbReference type="PROSITE" id="PS00211">
    <property type="entry name" value="ABC_TRANSPORTER_1"/>
    <property type="match status" value="1"/>
</dbReference>
<reference evidence="5" key="1">
    <citation type="submission" date="2009-10" db="EMBL/GenBank/DDBJ databases">
        <authorList>
            <person name="Weinstock G."/>
            <person name="Sodergren E."/>
            <person name="Clifton S."/>
            <person name="Fulton L."/>
            <person name="Fulton B."/>
            <person name="Courtney L."/>
            <person name="Fronick C."/>
            <person name="Harrison M."/>
            <person name="Strong C."/>
            <person name="Farmer C."/>
            <person name="Delahaunty K."/>
            <person name="Markovic C."/>
            <person name="Hall O."/>
            <person name="Minx P."/>
            <person name="Tomlinson C."/>
            <person name="Mitreva M."/>
            <person name="Nelson J."/>
            <person name="Hou S."/>
            <person name="Wollam A."/>
            <person name="Pepin K.H."/>
            <person name="Johnson M."/>
            <person name="Bhonagiri V."/>
            <person name="Nash W.E."/>
            <person name="Warren W."/>
            <person name="Chinwalla A."/>
            <person name="Mardis E.R."/>
            <person name="Wilson R.K."/>
        </authorList>
    </citation>
    <scope>NUCLEOTIDE SEQUENCE [LARGE SCALE GENOMIC DNA]</scope>
    <source>
        <strain evidence="5">ATCC 700122</strain>
    </source>
</reference>
<dbReference type="eggNOG" id="COG1120">
    <property type="taxonomic scope" value="Bacteria"/>
</dbReference>
<dbReference type="GO" id="GO:0016887">
    <property type="term" value="F:ATP hydrolysis activity"/>
    <property type="evidence" value="ECO:0007669"/>
    <property type="project" value="InterPro"/>
</dbReference>
<dbReference type="InterPro" id="IPR017871">
    <property type="entry name" value="ABC_transporter-like_CS"/>
</dbReference>
<evidence type="ECO:0000313" key="6">
    <source>
        <dbReference type="Proteomes" id="UP000006001"/>
    </source>
</evidence>
<evidence type="ECO:0000256" key="2">
    <source>
        <dbReference type="ARBA" id="ARBA00022741"/>
    </source>
</evidence>
<dbReference type="RefSeq" id="WP_006362890.1">
    <property type="nucleotide sequence ID" value="NZ_GG700631.1"/>
</dbReference>
<feature type="domain" description="ABC transporter" evidence="4">
    <location>
        <begin position="6"/>
        <end position="241"/>
    </location>
</feature>
<dbReference type="Gene3D" id="3.40.50.300">
    <property type="entry name" value="P-loop containing nucleotide triphosphate hydrolases"/>
    <property type="match status" value="1"/>
</dbReference>
<evidence type="ECO:0000256" key="1">
    <source>
        <dbReference type="ARBA" id="ARBA00022448"/>
    </source>
</evidence>
<dbReference type="EMBL" id="ACUX02000016">
    <property type="protein sequence ID" value="EEZ60821.1"/>
    <property type="molecule type" value="Genomic_DNA"/>
</dbReference>
<comment type="caution">
    <text evidence="5">The sequence shown here is derived from an EMBL/GenBank/DDBJ whole genome shotgun (WGS) entry which is preliminary data.</text>
</comment>
<dbReference type="InterPro" id="IPR027417">
    <property type="entry name" value="P-loop_NTPase"/>
</dbReference>
<sequence length="257" mass="27990">MNRESMTACGLAYSYPRCACNVFEDIDVHVEPGSFMAILGNNGAGKSTLLDLLAGIARPSAGEVSVCGQAIASMSRRQIARHIAYVGQQQTVPHLTVYDEVLLGRRPHVGWGLTDHDREVAARAIARLGFEGYSRRYCDELSGGERQKAFIARALAQEPKVLILDEPTSALDPKNQLEVLRLIRDVTHRDGLATIAVLHDVNLALRFCDEFLLVRNGVPVACGGREVVDSRNLSETYGASFNVIEVDGMRIALPAAC</sequence>
<dbReference type="InterPro" id="IPR003439">
    <property type="entry name" value="ABC_transporter-like_ATP-bd"/>
</dbReference>
<name>D0WIF4_SLAES</name>
<keyword evidence="1" id="KW-0813">Transport</keyword>
<dbReference type="PANTHER" id="PTHR42794:SF2">
    <property type="entry name" value="ABC TRANSPORTER ATP-BINDING PROTEIN"/>
    <property type="match status" value="1"/>
</dbReference>
<dbReference type="GO" id="GO:0005524">
    <property type="term" value="F:ATP binding"/>
    <property type="evidence" value="ECO:0007669"/>
    <property type="project" value="UniProtKB-KW"/>
</dbReference>
<gene>
    <name evidence="5" type="ORF">HMPREF0762_01629</name>
</gene>
<dbReference type="PANTHER" id="PTHR42794">
    <property type="entry name" value="HEMIN IMPORT ATP-BINDING PROTEIN HMUV"/>
    <property type="match status" value="1"/>
</dbReference>
<dbReference type="STRING" id="649764.HMPREF0762_01629"/>
<dbReference type="InterPro" id="IPR003593">
    <property type="entry name" value="AAA+_ATPase"/>
</dbReference>
<proteinExistence type="predicted"/>